<dbReference type="Proteomes" id="UP000736672">
    <property type="component" value="Unassembled WGS sequence"/>
</dbReference>
<organism evidence="1 2">
    <name type="scientific">Fusarium solani</name>
    <name type="common">Filamentous fungus</name>
    <dbReference type="NCBI Taxonomy" id="169388"/>
    <lineage>
        <taxon>Eukaryota</taxon>
        <taxon>Fungi</taxon>
        <taxon>Dikarya</taxon>
        <taxon>Ascomycota</taxon>
        <taxon>Pezizomycotina</taxon>
        <taxon>Sordariomycetes</taxon>
        <taxon>Hypocreomycetidae</taxon>
        <taxon>Hypocreales</taxon>
        <taxon>Nectriaceae</taxon>
        <taxon>Fusarium</taxon>
        <taxon>Fusarium solani species complex</taxon>
    </lineage>
</organism>
<protein>
    <submittedName>
        <fullName evidence="1">Uncharacterized protein</fullName>
    </submittedName>
</protein>
<proteinExistence type="predicted"/>
<evidence type="ECO:0000313" key="2">
    <source>
        <dbReference type="Proteomes" id="UP000736672"/>
    </source>
</evidence>
<gene>
    <name evidence="1" type="ORF">B0J15DRAFT_548092</name>
</gene>
<dbReference type="AlphaFoldDB" id="A0A9P9HMY1"/>
<dbReference type="OrthoDB" id="2987506at2759"/>
<reference evidence="1" key="1">
    <citation type="journal article" date="2021" name="Nat. Commun.">
        <title>Genetic determinants of endophytism in the Arabidopsis root mycobiome.</title>
        <authorList>
            <person name="Mesny F."/>
            <person name="Miyauchi S."/>
            <person name="Thiergart T."/>
            <person name="Pickel B."/>
            <person name="Atanasova L."/>
            <person name="Karlsson M."/>
            <person name="Huettel B."/>
            <person name="Barry K.W."/>
            <person name="Haridas S."/>
            <person name="Chen C."/>
            <person name="Bauer D."/>
            <person name="Andreopoulos W."/>
            <person name="Pangilinan J."/>
            <person name="LaButti K."/>
            <person name="Riley R."/>
            <person name="Lipzen A."/>
            <person name="Clum A."/>
            <person name="Drula E."/>
            <person name="Henrissat B."/>
            <person name="Kohler A."/>
            <person name="Grigoriev I.V."/>
            <person name="Martin F.M."/>
            <person name="Hacquard S."/>
        </authorList>
    </citation>
    <scope>NUCLEOTIDE SEQUENCE</scope>
    <source>
        <strain evidence="1">FSSC 5 MPI-SDFR-AT-0091</strain>
    </source>
</reference>
<comment type="caution">
    <text evidence="1">The sequence shown here is derived from an EMBL/GenBank/DDBJ whole genome shotgun (WGS) entry which is preliminary data.</text>
</comment>
<evidence type="ECO:0000313" key="1">
    <source>
        <dbReference type="EMBL" id="KAH7260500.1"/>
    </source>
</evidence>
<keyword evidence="2" id="KW-1185">Reference proteome</keyword>
<sequence>MVTKTLNIRVNSAMIRQLNQQGYRLCFATGVQTGGRVNYNVIASTNSVASNITIQWEDSYAIAGSTTSFQPGALVDMATSTVGINLGQSYTLPKDFTDGPINDDSSAPKDGIRFVNKTSAAAAVLFKRINGQNAPIYISAMAPLPPGVEDITPLSRVAVWFQNEAQTSMMISNLPGGSREMEMSFLTEATLEYTGSGSWIQV</sequence>
<accession>A0A9P9HMY1</accession>
<name>A0A9P9HMY1_FUSSL</name>
<dbReference type="EMBL" id="JAGTJS010000008">
    <property type="protein sequence ID" value="KAH7260500.1"/>
    <property type="molecule type" value="Genomic_DNA"/>
</dbReference>